<dbReference type="InterPro" id="IPR033175">
    <property type="entry name" value="PSD-A"/>
</dbReference>
<protein>
    <submittedName>
        <fullName evidence="12">Phosphatidylserine decarboxylase</fullName>
    </submittedName>
</protein>
<evidence type="ECO:0000256" key="6">
    <source>
        <dbReference type="ARBA" id="ARBA00023145"/>
    </source>
</evidence>
<evidence type="ECO:0000256" key="7">
    <source>
        <dbReference type="ARBA" id="ARBA00023209"/>
    </source>
</evidence>
<evidence type="ECO:0000313" key="15">
    <source>
        <dbReference type="Proteomes" id="UP001431572"/>
    </source>
</evidence>
<dbReference type="GO" id="GO:0004609">
    <property type="term" value="F:phosphatidylserine decarboxylase activity"/>
    <property type="evidence" value="ECO:0007669"/>
    <property type="project" value="InterPro"/>
</dbReference>
<evidence type="ECO:0000256" key="2">
    <source>
        <dbReference type="ARBA" id="ARBA00022516"/>
    </source>
</evidence>
<accession>A0A8T7LS59</accession>
<dbReference type="Pfam" id="PF02666">
    <property type="entry name" value="PS_Dcarbxylase"/>
    <property type="match status" value="1"/>
</dbReference>
<keyword evidence="8" id="KW-0456">Lyase</keyword>
<dbReference type="GO" id="GO:0008654">
    <property type="term" value="P:phospholipid biosynthetic process"/>
    <property type="evidence" value="ECO:0007669"/>
    <property type="project" value="UniProtKB-KW"/>
</dbReference>
<dbReference type="PANTHER" id="PTHR35809:SF1">
    <property type="entry name" value="ARCHAETIDYLSERINE DECARBOXYLASE PROENZYME-RELATED"/>
    <property type="match status" value="1"/>
</dbReference>
<feature type="transmembrane region" description="Helical" evidence="11">
    <location>
        <begin position="31"/>
        <end position="48"/>
    </location>
</feature>
<keyword evidence="10" id="KW-0670">Pyruvate</keyword>
<keyword evidence="7" id="KW-0594">Phospholipid biosynthesis</keyword>
<keyword evidence="11" id="KW-1133">Transmembrane helix</keyword>
<sequence>MRNVALFYFGMKYFIELLVDLSPRPRVIREGYLRIGLATLLLVLAVFLHNTLRKTPLRPLSTALLNASLATLSFMLFYYRDPIREPLGSDPNYIYAPAEGRVVSVEEVLEPKFIGGKALRISIVVGLFNVQLLRSPVSGQLRYHFIENLPGISNNNLGFVTADSHKVLVTHQWRYGKNFLPTPLGTKRVSTLRTEAGTPLKVAQKIGACGFGTGTIVQLYIAADGIVQPVPVIGMKVRAGTTVLGRFTPKND</sequence>
<evidence type="ECO:0000256" key="4">
    <source>
        <dbReference type="ARBA" id="ARBA00023098"/>
    </source>
</evidence>
<gene>
    <name evidence="12" type="ORF">HXX08_03080</name>
    <name evidence="13" type="ORF">OZ401_002535</name>
</gene>
<dbReference type="PANTHER" id="PTHR35809">
    <property type="entry name" value="ARCHAETIDYLSERINE DECARBOXYLASE PROENZYME-RELATED"/>
    <property type="match status" value="1"/>
</dbReference>
<keyword evidence="15" id="KW-1185">Reference proteome</keyword>
<keyword evidence="6" id="KW-0865">Zymogen</keyword>
<evidence type="ECO:0000313" key="14">
    <source>
        <dbReference type="Proteomes" id="UP000521676"/>
    </source>
</evidence>
<evidence type="ECO:0000256" key="9">
    <source>
        <dbReference type="ARBA" id="ARBA00023264"/>
    </source>
</evidence>
<dbReference type="AlphaFoldDB" id="A0A8T7LS59"/>
<evidence type="ECO:0000256" key="11">
    <source>
        <dbReference type="SAM" id="Phobius"/>
    </source>
</evidence>
<reference evidence="12 14" key="1">
    <citation type="submission" date="2020-06" db="EMBL/GenBank/DDBJ databases">
        <title>Anoxygenic phototrophic Chloroflexota member uses a Type I reaction center.</title>
        <authorList>
            <person name="Tsuji J.M."/>
            <person name="Shaw N.A."/>
            <person name="Nagashima S."/>
            <person name="Venkiteswaran J."/>
            <person name="Schiff S.L."/>
            <person name="Hanada S."/>
            <person name="Tank M."/>
            <person name="Neufeld J.D."/>
        </authorList>
    </citation>
    <scope>NUCLEOTIDE SEQUENCE [LARGE SCALE GENOMIC DNA]</scope>
    <source>
        <strain evidence="12">L227-S17</strain>
    </source>
</reference>
<dbReference type="EMBL" id="JACATZ010000001">
    <property type="protein sequence ID" value="NWJ44838.1"/>
    <property type="molecule type" value="Genomic_DNA"/>
</dbReference>
<dbReference type="RefSeq" id="WP_341468612.1">
    <property type="nucleotide sequence ID" value="NZ_CP128399.1"/>
</dbReference>
<evidence type="ECO:0000313" key="13">
    <source>
        <dbReference type="EMBL" id="WJW66720.1"/>
    </source>
</evidence>
<evidence type="ECO:0000256" key="1">
    <source>
        <dbReference type="ARBA" id="ARBA00022475"/>
    </source>
</evidence>
<evidence type="ECO:0000256" key="10">
    <source>
        <dbReference type="ARBA" id="ARBA00023317"/>
    </source>
</evidence>
<evidence type="ECO:0000256" key="5">
    <source>
        <dbReference type="ARBA" id="ARBA00023136"/>
    </source>
</evidence>
<proteinExistence type="predicted"/>
<reference evidence="13" key="2">
    <citation type="journal article" date="2024" name="Nature">
        <title>Anoxygenic phototroph of the Chloroflexota uses a type I reaction centre.</title>
        <authorList>
            <person name="Tsuji J.M."/>
            <person name="Shaw N.A."/>
            <person name="Nagashima S."/>
            <person name="Venkiteswaran J.J."/>
            <person name="Schiff S.L."/>
            <person name="Watanabe T."/>
            <person name="Fukui M."/>
            <person name="Hanada S."/>
            <person name="Tank M."/>
            <person name="Neufeld J.D."/>
        </authorList>
    </citation>
    <scope>NUCLEOTIDE SEQUENCE</scope>
    <source>
        <strain evidence="13">L227-S17</strain>
    </source>
</reference>
<dbReference type="Proteomes" id="UP001431572">
    <property type="component" value="Chromosome 1"/>
</dbReference>
<dbReference type="InterPro" id="IPR003817">
    <property type="entry name" value="PS_Dcarbxylase"/>
</dbReference>
<keyword evidence="3" id="KW-0210">Decarboxylase</keyword>
<evidence type="ECO:0000256" key="3">
    <source>
        <dbReference type="ARBA" id="ARBA00022793"/>
    </source>
</evidence>
<keyword evidence="5 11" id="KW-0472">Membrane</keyword>
<keyword evidence="2" id="KW-0444">Lipid biosynthesis</keyword>
<keyword evidence="9" id="KW-1208">Phospholipid metabolism</keyword>
<evidence type="ECO:0000256" key="8">
    <source>
        <dbReference type="ARBA" id="ARBA00023239"/>
    </source>
</evidence>
<keyword evidence="4" id="KW-0443">Lipid metabolism</keyword>
<evidence type="ECO:0000313" key="12">
    <source>
        <dbReference type="EMBL" id="NWJ44838.1"/>
    </source>
</evidence>
<name>A0A8T7LS59_9CHLR</name>
<keyword evidence="11" id="KW-0812">Transmembrane</keyword>
<organism evidence="12 14">
    <name type="scientific">Candidatus Chlorohelix allophototropha</name>
    <dbReference type="NCBI Taxonomy" id="3003348"/>
    <lineage>
        <taxon>Bacteria</taxon>
        <taxon>Bacillati</taxon>
        <taxon>Chloroflexota</taxon>
        <taxon>Chloroflexia</taxon>
        <taxon>Candidatus Chloroheliales</taxon>
        <taxon>Candidatus Chloroheliaceae</taxon>
        <taxon>Candidatus Chlorohelix</taxon>
    </lineage>
</organism>
<dbReference type="EMBL" id="CP128399">
    <property type="protein sequence ID" value="WJW66720.1"/>
    <property type="molecule type" value="Genomic_DNA"/>
</dbReference>
<keyword evidence="1" id="KW-1003">Cell membrane</keyword>
<dbReference type="Proteomes" id="UP000521676">
    <property type="component" value="Unassembled WGS sequence"/>
</dbReference>
<feature type="transmembrane region" description="Helical" evidence="11">
    <location>
        <begin position="60"/>
        <end position="79"/>
    </location>
</feature>